<proteinExistence type="predicted"/>
<feature type="domain" description="Bacterial DNA polymerase III alpha subunit NTPase" evidence="1">
    <location>
        <begin position="16"/>
        <end position="73"/>
    </location>
</feature>
<protein>
    <recommendedName>
        <fullName evidence="1">Bacterial DNA polymerase III alpha subunit NTPase domain-containing protein</fullName>
    </recommendedName>
</protein>
<dbReference type="GO" id="GO:0008408">
    <property type="term" value="F:3'-5' exonuclease activity"/>
    <property type="evidence" value="ECO:0007669"/>
    <property type="project" value="InterPro"/>
</dbReference>
<organism evidence="2 3">
    <name type="scientific">Lysinibacillus sphaericus</name>
    <name type="common">Bacillus sphaericus</name>
    <dbReference type="NCBI Taxonomy" id="1421"/>
    <lineage>
        <taxon>Bacteria</taxon>
        <taxon>Bacillati</taxon>
        <taxon>Bacillota</taxon>
        <taxon>Bacilli</taxon>
        <taxon>Bacillales</taxon>
        <taxon>Bacillaceae</taxon>
        <taxon>Lysinibacillus</taxon>
    </lineage>
</organism>
<evidence type="ECO:0000313" key="3">
    <source>
        <dbReference type="Proteomes" id="UP000317944"/>
    </source>
</evidence>
<dbReference type="PANTHER" id="PTHR32294:SF0">
    <property type="entry name" value="DNA POLYMERASE III SUBUNIT ALPHA"/>
    <property type="match status" value="1"/>
</dbReference>
<dbReference type="GO" id="GO:0006260">
    <property type="term" value="P:DNA replication"/>
    <property type="evidence" value="ECO:0007669"/>
    <property type="project" value="InterPro"/>
</dbReference>
<dbReference type="RefSeq" id="WP_142509527.1">
    <property type="nucleotide sequence ID" value="NZ_SADV01000012.1"/>
</dbReference>
<dbReference type="Proteomes" id="UP000317944">
    <property type="component" value="Unassembled WGS sequence"/>
</dbReference>
<comment type="caution">
    <text evidence="2">The sequence shown here is derived from an EMBL/GenBank/DDBJ whole genome shotgun (WGS) entry which is preliminary data.</text>
</comment>
<dbReference type="InterPro" id="IPR011708">
    <property type="entry name" value="DNA_pol3_alpha_NTPase_dom"/>
</dbReference>
<evidence type="ECO:0000259" key="1">
    <source>
        <dbReference type="Pfam" id="PF07733"/>
    </source>
</evidence>
<accession>A0A544UEK6</accession>
<dbReference type="AlphaFoldDB" id="A0A544UEK6"/>
<dbReference type="EMBL" id="SADV01000012">
    <property type="protein sequence ID" value="TQR30877.1"/>
    <property type="molecule type" value="Genomic_DNA"/>
</dbReference>
<name>A0A544UEK6_LYSSH</name>
<dbReference type="InterPro" id="IPR004805">
    <property type="entry name" value="DnaE2/DnaE/PolC"/>
</dbReference>
<dbReference type="PANTHER" id="PTHR32294">
    <property type="entry name" value="DNA POLYMERASE III SUBUNIT ALPHA"/>
    <property type="match status" value="1"/>
</dbReference>
<evidence type="ECO:0000313" key="2">
    <source>
        <dbReference type="EMBL" id="TQR30877.1"/>
    </source>
</evidence>
<reference evidence="2 3" key="1">
    <citation type="submission" date="2018-03" db="EMBL/GenBank/DDBJ databases">
        <title>Aerobic endospore-forming bacteria genome sequencing and assembly.</title>
        <authorList>
            <person name="Cavalcante D.A."/>
            <person name="Driks A."/>
            <person name="Putonti C."/>
            <person name="De-Souza M.T."/>
        </authorList>
    </citation>
    <scope>NUCLEOTIDE SEQUENCE [LARGE SCALE GENOMIC DNA]</scope>
    <source>
        <strain evidence="2 3">SDF0037</strain>
    </source>
</reference>
<dbReference type="Pfam" id="PF07733">
    <property type="entry name" value="DNA_pol3_alpha"/>
    <property type="match status" value="1"/>
</dbReference>
<sequence length="82" mass="9588">MPVYPLDNGETLNECIHRLAYEGLKIQKNGHLPKEYKERLDFELEVIRKMGCNSYFLIVADFTAIFKKGRYLNRTRCGSFAL</sequence>
<gene>
    <name evidence="2" type="ORF">C7Y47_15125</name>
</gene>